<dbReference type="AlphaFoldDB" id="A0A399T0C7"/>
<feature type="transmembrane region" description="Helical" evidence="4">
    <location>
        <begin position="298"/>
        <end position="319"/>
    </location>
</feature>
<evidence type="ECO:0000313" key="7">
    <source>
        <dbReference type="Proteomes" id="UP000265926"/>
    </source>
</evidence>
<dbReference type="Proteomes" id="UP000265926">
    <property type="component" value="Unassembled WGS sequence"/>
</dbReference>
<organism evidence="6 7">
    <name type="scientific">Maribellus luteus</name>
    <dbReference type="NCBI Taxonomy" id="2305463"/>
    <lineage>
        <taxon>Bacteria</taxon>
        <taxon>Pseudomonadati</taxon>
        <taxon>Bacteroidota</taxon>
        <taxon>Bacteroidia</taxon>
        <taxon>Marinilabiliales</taxon>
        <taxon>Prolixibacteraceae</taxon>
        <taxon>Maribellus</taxon>
    </lineage>
</organism>
<feature type="transmembrane region" description="Helical" evidence="4">
    <location>
        <begin position="416"/>
        <end position="435"/>
    </location>
</feature>
<feature type="transmembrane region" description="Helical" evidence="4">
    <location>
        <begin position="262"/>
        <end position="286"/>
    </location>
</feature>
<keyword evidence="1 4" id="KW-0812">Transmembrane</keyword>
<dbReference type="PROSITE" id="PS50850">
    <property type="entry name" value="MFS"/>
    <property type="match status" value="1"/>
</dbReference>
<feature type="transmembrane region" description="Helical" evidence="4">
    <location>
        <begin position="126"/>
        <end position="148"/>
    </location>
</feature>
<feature type="transmembrane region" description="Helical" evidence="4">
    <location>
        <begin position="169"/>
        <end position="190"/>
    </location>
</feature>
<evidence type="ECO:0000259" key="5">
    <source>
        <dbReference type="PROSITE" id="PS50850"/>
    </source>
</evidence>
<dbReference type="PANTHER" id="PTHR11360:SF308">
    <property type="entry name" value="BLL3089 PROTEIN"/>
    <property type="match status" value="1"/>
</dbReference>
<evidence type="ECO:0000256" key="2">
    <source>
        <dbReference type="ARBA" id="ARBA00022989"/>
    </source>
</evidence>
<keyword evidence="2 4" id="KW-1133">Transmembrane helix</keyword>
<dbReference type="InterPro" id="IPR050327">
    <property type="entry name" value="Proton-linked_MCT"/>
</dbReference>
<evidence type="ECO:0000313" key="6">
    <source>
        <dbReference type="EMBL" id="RIJ47697.1"/>
    </source>
</evidence>
<dbReference type="GO" id="GO:0022857">
    <property type="term" value="F:transmembrane transporter activity"/>
    <property type="evidence" value="ECO:0007669"/>
    <property type="project" value="InterPro"/>
</dbReference>
<dbReference type="InterPro" id="IPR011701">
    <property type="entry name" value="MFS"/>
</dbReference>
<dbReference type="Gene3D" id="1.20.1250.20">
    <property type="entry name" value="MFS general substrate transporter like domains"/>
    <property type="match status" value="2"/>
</dbReference>
<keyword evidence="7" id="KW-1185">Reference proteome</keyword>
<proteinExistence type="predicted"/>
<feature type="domain" description="Major facilitator superfamily (MFS) profile" evidence="5">
    <location>
        <begin position="29"/>
        <end position="443"/>
    </location>
</feature>
<dbReference type="InterPro" id="IPR036259">
    <property type="entry name" value="MFS_trans_sf"/>
</dbReference>
<evidence type="ECO:0000256" key="3">
    <source>
        <dbReference type="ARBA" id="ARBA00023136"/>
    </source>
</evidence>
<protein>
    <submittedName>
        <fullName evidence="6">MFS transporter</fullName>
    </submittedName>
</protein>
<feature type="transmembrane region" description="Helical" evidence="4">
    <location>
        <begin position="69"/>
        <end position="88"/>
    </location>
</feature>
<dbReference type="EMBL" id="QWGR01000007">
    <property type="protein sequence ID" value="RIJ47697.1"/>
    <property type="molecule type" value="Genomic_DNA"/>
</dbReference>
<feature type="transmembrane region" description="Helical" evidence="4">
    <location>
        <begin position="21"/>
        <end position="41"/>
    </location>
</feature>
<feature type="transmembrane region" description="Helical" evidence="4">
    <location>
        <begin position="387"/>
        <end position="410"/>
    </location>
</feature>
<dbReference type="Pfam" id="PF07690">
    <property type="entry name" value="MFS_1"/>
    <property type="match status" value="1"/>
</dbReference>
<dbReference type="PANTHER" id="PTHR11360">
    <property type="entry name" value="MONOCARBOXYLATE TRANSPORTER"/>
    <property type="match status" value="1"/>
</dbReference>
<evidence type="ECO:0000256" key="1">
    <source>
        <dbReference type="ARBA" id="ARBA00022692"/>
    </source>
</evidence>
<evidence type="ECO:0000256" key="4">
    <source>
        <dbReference type="SAM" id="Phobius"/>
    </source>
</evidence>
<sequence>MQNQASIKQRYNDFLLKPAKVPFFYGWVVLVVATVGILASAPGQTMGVSTFTDYLLESIGISRDQLSTAYMFGTIGSSLILTYAGKIYDRYGARWVGMGTSLLLGAVLVLLSQSDRIIRLLAPAASPAYVGVAIAVLILFFFMLRFAGQGVLTMVSRNMLMKWFIARRGLVNGISSVFVALGFSVAPLTFDMLIQGTSWRMAWLWMALAIGVFFTAFVFVFFRDNPEDLGMIPDGEKHGNREHNVTIKPFKQFTLKEARNNLTLWLFALPLAIYALYITGFTFHLVSLFEAAGMGRDQALAVFIPASFISVSFALLGGWISDRIKLVYLLYLMLFAELLTLVCMAHMSPGFYYVGFIIGNGIVSGIYNVLMVVTWPRYYGREHLGKITGFVMSLIVFGSALGPILFSLSYTRLGSYSYGIYSMVLFIVALSAMSYKACNPQDKLEN</sequence>
<dbReference type="OrthoDB" id="182417at2"/>
<feature type="transmembrane region" description="Helical" evidence="4">
    <location>
        <begin position="202"/>
        <end position="222"/>
    </location>
</feature>
<feature type="transmembrane region" description="Helical" evidence="4">
    <location>
        <begin position="326"/>
        <end position="347"/>
    </location>
</feature>
<comment type="caution">
    <text evidence="6">The sequence shown here is derived from an EMBL/GenBank/DDBJ whole genome shotgun (WGS) entry which is preliminary data.</text>
</comment>
<keyword evidence="3 4" id="KW-0472">Membrane</keyword>
<dbReference type="InterPro" id="IPR020846">
    <property type="entry name" value="MFS_dom"/>
</dbReference>
<gene>
    <name evidence="6" type="ORF">D1614_14050</name>
</gene>
<accession>A0A399T0C7</accession>
<feature type="transmembrane region" description="Helical" evidence="4">
    <location>
        <begin position="95"/>
        <end position="114"/>
    </location>
</feature>
<name>A0A399T0C7_9BACT</name>
<feature type="transmembrane region" description="Helical" evidence="4">
    <location>
        <begin position="353"/>
        <end position="375"/>
    </location>
</feature>
<reference evidence="6 7" key="1">
    <citation type="submission" date="2018-08" db="EMBL/GenBank/DDBJ databases">
        <title>Pallidiluteibacterium maritimus gen. nov., sp. nov., isolated from coastal sediment.</title>
        <authorList>
            <person name="Zhou L.Y."/>
        </authorList>
    </citation>
    <scope>NUCLEOTIDE SEQUENCE [LARGE SCALE GENOMIC DNA]</scope>
    <source>
        <strain evidence="6 7">XSD2</strain>
    </source>
</reference>
<dbReference type="SUPFAM" id="SSF103473">
    <property type="entry name" value="MFS general substrate transporter"/>
    <property type="match status" value="1"/>
</dbReference>
<dbReference type="RefSeq" id="WP_119438585.1">
    <property type="nucleotide sequence ID" value="NZ_QWGR01000007.1"/>
</dbReference>